<feature type="compositionally biased region" description="Pro residues" evidence="1">
    <location>
        <begin position="235"/>
        <end position="244"/>
    </location>
</feature>
<dbReference type="SUPFAM" id="SSF56731">
    <property type="entry name" value="DNA primase core"/>
    <property type="match status" value="1"/>
</dbReference>
<evidence type="ECO:0000313" key="2">
    <source>
        <dbReference type="EMBL" id="CCI54082.1"/>
    </source>
</evidence>
<name>A0A077MFN4_9MICO</name>
<dbReference type="OrthoDB" id="4860179at2"/>
<dbReference type="EMBL" id="CAJC01000171">
    <property type="protein sequence ID" value="CCI54082.1"/>
    <property type="molecule type" value="Genomic_DNA"/>
</dbReference>
<evidence type="ECO:0000256" key="1">
    <source>
        <dbReference type="SAM" id="MobiDB-lite"/>
    </source>
</evidence>
<dbReference type="Gene3D" id="3.40.1360.10">
    <property type="match status" value="1"/>
</dbReference>
<sequence length="269" mass="28751">MAALGRPLVVATDADLAGRVAAERDYWLLTQHGLDPGAATFPAGLDPAGILARDGAAALERALVTAKPLGDLLLEERLTHLAGEVALRDAAHVLAARPEQHWIPGIDDVASRLTLSPAAARSRLAASVLAWNRDPRASARARLDETGRVKDRLTAALQKSPAQRWAALAAEVDPQLISQTDWPALAAMMQLAHNDGHDVPATVRRLVEDEPLADLPAQDLRYRLVATLPIDVAPSAPPTLPARPPVAGKEHADRALKSTRRPGPRPPRR</sequence>
<gene>
    <name evidence="2" type="ORF">BN13_590008</name>
</gene>
<protein>
    <submittedName>
        <fullName evidence="2">Uncharacterized protein</fullName>
    </submittedName>
</protein>
<feature type="compositionally biased region" description="Basic residues" evidence="1">
    <location>
        <begin position="257"/>
        <end position="269"/>
    </location>
</feature>
<accession>A0A077MFN4</accession>
<comment type="caution">
    <text evidence="2">The sequence shown here is derived from an EMBL/GenBank/DDBJ whole genome shotgun (WGS) entry which is preliminary data.</text>
</comment>
<proteinExistence type="predicted"/>
<organism evidence="2 3">
    <name type="scientific">Nostocoides jenkinsii Ben 74</name>
    <dbReference type="NCBI Taxonomy" id="1193518"/>
    <lineage>
        <taxon>Bacteria</taxon>
        <taxon>Bacillati</taxon>
        <taxon>Actinomycetota</taxon>
        <taxon>Actinomycetes</taxon>
        <taxon>Micrococcales</taxon>
        <taxon>Intrasporangiaceae</taxon>
        <taxon>Nostocoides</taxon>
    </lineage>
</organism>
<keyword evidence="3" id="KW-1185">Reference proteome</keyword>
<dbReference type="STRING" id="1193518.BN13_590008"/>
<evidence type="ECO:0000313" key="3">
    <source>
        <dbReference type="Proteomes" id="UP000035720"/>
    </source>
</evidence>
<dbReference type="Proteomes" id="UP000035720">
    <property type="component" value="Unassembled WGS sequence"/>
</dbReference>
<reference evidence="2 3" key="1">
    <citation type="journal article" date="2013" name="ISME J.">
        <title>A metabolic model for members of the genus Tetrasphaera involved in enhanced biological phosphorus removal.</title>
        <authorList>
            <person name="Kristiansen R."/>
            <person name="Nguyen H.T.T."/>
            <person name="Saunders A.M."/>
            <person name="Nielsen J.L."/>
            <person name="Wimmer R."/>
            <person name="Le V.Q."/>
            <person name="McIlroy S.J."/>
            <person name="Petrovski S."/>
            <person name="Seviour R.J."/>
            <person name="Calteau A."/>
            <person name="Nielsen K.L."/>
            <person name="Nielsen P.H."/>
        </authorList>
    </citation>
    <scope>NUCLEOTIDE SEQUENCE [LARGE SCALE GENOMIC DNA]</scope>
    <source>
        <strain evidence="2 3">Ben 74</strain>
    </source>
</reference>
<feature type="region of interest" description="Disordered" evidence="1">
    <location>
        <begin position="232"/>
        <end position="269"/>
    </location>
</feature>
<dbReference type="AlphaFoldDB" id="A0A077MFN4"/>